<evidence type="ECO:0000259" key="6">
    <source>
        <dbReference type="SMART" id="SM01192"/>
    </source>
</evidence>
<proteinExistence type="inferred from homology"/>
<dbReference type="InterPro" id="IPR000941">
    <property type="entry name" value="Enolase"/>
</dbReference>
<keyword evidence="7" id="KW-0670">Pyruvate</keyword>
<evidence type="ECO:0000256" key="3">
    <source>
        <dbReference type="ARBA" id="ARBA00012058"/>
    </source>
</evidence>
<organism evidence="7 8">
    <name type="scientific">Lupinus albus</name>
    <name type="common">White lupine</name>
    <name type="synonym">Lupinus termis</name>
    <dbReference type="NCBI Taxonomy" id="3870"/>
    <lineage>
        <taxon>Eukaryota</taxon>
        <taxon>Viridiplantae</taxon>
        <taxon>Streptophyta</taxon>
        <taxon>Embryophyta</taxon>
        <taxon>Tracheophyta</taxon>
        <taxon>Spermatophyta</taxon>
        <taxon>Magnoliopsida</taxon>
        <taxon>eudicotyledons</taxon>
        <taxon>Gunneridae</taxon>
        <taxon>Pentapetalae</taxon>
        <taxon>rosids</taxon>
        <taxon>fabids</taxon>
        <taxon>Fabales</taxon>
        <taxon>Fabaceae</taxon>
        <taxon>Papilionoideae</taxon>
        <taxon>50 kb inversion clade</taxon>
        <taxon>genistoids sensu lato</taxon>
        <taxon>core genistoids</taxon>
        <taxon>Genisteae</taxon>
        <taxon>Lupinus</taxon>
    </lineage>
</organism>
<evidence type="ECO:0000313" key="8">
    <source>
        <dbReference type="Proteomes" id="UP000447434"/>
    </source>
</evidence>
<sequence>MQHIANHVVNEKLVLPIPAFNVINGGSHAGNKLAMQEFMILPVGASTFKEAMKMGVEVYHNLKVISYVIVI</sequence>
<dbReference type="EMBL" id="WOCE01000003">
    <property type="protein sequence ID" value="KAE9617812.1"/>
    <property type="molecule type" value="Genomic_DNA"/>
</dbReference>
<evidence type="ECO:0000256" key="2">
    <source>
        <dbReference type="ARBA" id="ARBA00009604"/>
    </source>
</evidence>
<evidence type="ECO:0000313" key="7">
    <source>
        <dbReference type="EMBL" id="KAE9617812.1"/>
    </source>
</evidence>
<dbReference type="InterPro" id="IPR036849">
    <property type="entry name" value="Enolase-like_C_sf"/>
</dbReference>
<feature type="domain" description="Enolase C-terminal TIM barrel" evidence="6">
    <location>
        <begin position="12"/>
        <end position="71"/>
    </location>
</feature>
<keyword evidence="8" id="KW-1185">Reference proteome</keyword>
<keyword evidence="4" id="KW-0324">Glycolysis</keyword>
<dbReference type="GO" id="GO:0004634">
    <property type="term" value="F:phosphopyruvate hydratase activity"/>
    <property type="evidence" value="ECO:0007669"/>
    <property type="project" value="UniProtKB-EC"/>
</dbReference>
<dbReference type="InterPro" id="IPR020810">
    <property type="entry name" value="Enolase_C"/>
</dbReference>
<gene>
    <name evidence="7" type="ORF">Lalb_Chr03g0039471</name>
</gene>
<dbReference type="SUPFAM" id="SSF51604">
    <property type="entry name" value="Enolase C-terminal domain-like"/>
    <property type="match status" value="1"/>
</dbReference>
<name>A0A6A4QWL0_LUPAL</name>
<evidence type="ECO:0000256" key="1">
    <source>
        <dbReference type="ARBA" id="ARBA00005031"/>
    </source>
</evidence>
<accession>A0A6A4QWL0</accession>
<evidence type="ECO:0000256" key="4">
    <source>
        <dbReference type="ARBA" id="ARBA00023152"/>
    </source>
</evidence>
<comment type="similarity">
    <text evidence="2">Belongs to the enolase family.</text>
</comment>
<dbReference type="GO" id="GO:0000015">
    <property type="term" value="C:phosphopyruvate hydratase complex"/>
    <property type="evidence" value="ECO:0007669"/>
    <property type="project" value="InterPro"/>
</dbReference>
<reference evidence="8" key="1">
    <citation type="journal article" date="2020" name="Nat. Commun.">
        <title>Genome sequence of the cluster root forming white lupin.</title>
        <authorList>
            <person name="Hufnagel B."/>
            <person name="Marques A."/>
            <person name="Soriano A."/>
            <person name="Marques L."/>
            <person name="Divol F."/>
            <person name="Doumas P."/>
            <person name="Sallet E."/>
            <person name="Mancinotti D."/>
            <person name="Carrere S."/>
            <person name="Marande W."/>
            <person name="Arribat S."/>
            <person name="Keller J."/>
            <person name="Huneau C."/>
            <person name="Blein T."/>
            <person name="Aime D."/>
            <person name="Laguerre M."/>
            <person name="Taylor J."/>
            <person name="Schubert V."/>
            <person name="Nelson M."/>
            <person name="Geu-Flores F."/>
            <person name="Crespi M."/>
            <person name="Gallardo-Guerrero K."/>
            <person name="Delaux P.-M."/>
            <person name="Salse J."/>
            <person name="Berges H."/>
            <person name="Guyot R."/>
            <person name="Gouzy J."/>
            <person name="Peret B."/>
        </authorList>
    </citation>
    <scope>NUCLEOTIDE SEQUENCE [LARGE SCALE GENOMIC DNA]</scope>
    <source>
        <strain evidence="8">cv. Amiga</strain>
    </source>
</reference>
<dbReference type="PANTHER" id="PTHR11902">
    <property type="entry name" value="ENOLASE"/>
    <property type="match status" value="1"/>
</dbReference>
<protein>
    <recommendedName>
        <fullName evidence="3">phosphopyruvate hydratase</fullName>
        <ecNumber evidence="3">4.2.1.11</ecNumber>
    </recommendedName>
</protein>
<keyword evidence="5" id="KW-0456">Lyase</keyword>
<comment type="pathway">
    <text evidence="1">Carbohydrate degradation; glycolysis; pyruvate from D-glyceraldehyde 3-phosphate: step 4/5.</text>
</comment>
<dbReference type="Gene3D" id="3.20.20.120">
    <property type="entry name" value="Enolase-like C-terminal domain"/>
    <property type="match status" value="1"/>
</dbReference>
<comment type="caution">
    <text evidence="7">The sequence shown here is derived from an EMBL/GenBank/DDBJ whole genome shotgun (WGS) entry which is preliminary data.</text>
</comment>
<dbReference type="SMART" id="SM01192">
    <property type="entry name" value="Enolase_C"/>
    <property type="match status" value="1"/>
</dbReference>
<evidence type="ECO:0000256" key="5">
    <source>
        <dbReference type="ARBA" id="ARBA00023239"/>
    </source>
</evidence>
<dbReference type="EC" id="4.2.1.11" evidence="3"/>
<dbReference type="OrthoDB" id="1697738at2759"/>
<dbReference type="GO" id="GO:0000287">
    <property type="term" value="F:magnesium ion binding"/>
    <property type="evidence" value="ECO:0007669"/>
    <property type="project" value="InterPro"/>
</dbReference>
<dbReference type="AlphaFoldDB" id="A0A6A4QWL0"/>
<dbReference type="UniPathway" id="UPA00109">
    <property type="reaction ID" value="UER00187"/>
</dbReference>
<dbReference type="Pfam" id="PF00113">
    <property type="entry name" value="Enolase_C"/>
    <property type="match status" value="1"/>
</dbReference>
<dbReference type="PANTHER" id="PTHR11902:SF1">
    <property type="entry name" value="ENOLASE"/>
    <property type="match status" value="1"/>
</dbReference>
<dbReference type="GO" id="GO:0006096">
    <property type="term" value="P:glycolytic process"/>
    <property type="evidence" value="ECO:0007669"/>
    <property type="project" value="UniProtKB-UniPathway"/>
</dbReference>
<dbReference type="Proteomes" id="UP000447434">
    <property type="component" value="Chromosome 3"/>
</dbReference>